<dbReference type="GO" id="GO:0003723">
    <property type="term" value="F:RNA binding"/>
    <property type="evidence" value="ECO:0007669"/>
    <property type="project" value="InterPro"/>
</dbReference>
<accession>A0AAV7EXQ0</accession>
<dbReference type="GO" id="GO:0005730">
    <property type="term" value="C:nucleolus"/>
    <property type="evidence" value="ECO:0007669"/>
    <property type="project" value="UniProtKB-SubCell"/>
</dbReference>
<evidence type="ECO:0000256" key="5">
    <source>
        <dbReference type="SAM" id="MobiDB-lite"/>
    </source>
</evidence>
<dbReference type="GO" id="GO:0006417">
    <property type="term" value="P:regulation of translation"/>
    <property type="evidence" value="ECO:0007669"/>
    <property type="project" value="UniProtKB-KW"/>
</dbReference>
<dbReference type="PANTHER" id="PTHR18034:SF4">
    <property type="entry name" value="NUCLEOLAR MIF4G DOMAIN-CONTAINING PROTEIN 1"/>
    <property type="match status" value="1"/>
</dbReference>
<feature type="compositionally biased region" description="Basic residues" evidence="5">
    <location>
        <begin position="111"/>
        <end position="121"/>
    </location>
</feature>
<feature type="compositionally biased region" description="Acidic residues" evidence="5">
    <location>
        <begin position="312"/>
        <end position="321"/>
    </location>
</feature>
<dbReference type="Pfam" id="PF02847">
    <property type="entry name" value="MA3"/>
    <property type="match status" value="1"/>
</dbReference>
<feature type="compositionally biased region" description="Polar residues" evidence="5">
    <location>
        <begin position="97"/>
        <end position="109"/>
    </location>
</feature>
<dbReference type="Pfam" id="PF02854">
    <property type="entry name" value="MIF4G"/>
    <property type="match status" value="1"/>
</dbReference>
<evidence type="ECO:0000259" key="6">
    <source>
        <dbReference type="PROSITE" id="PS51366"/>
    </source>
</evidence>
<evidence type="ECO:0000256" key="3">
    <source>
        <dbReference type="ARBA" id="ARBA00022845"/>
    </source>
</evidence>
<keyword evidence="4" id="KW-0539">Nucleus</keyword>
<dbReference type="Gene3D" id="1.25.40.180">
    <property type="match status" value="1"/>
</dbReference>
<dbReference type="PROSITE" id="PS51366">
    <property type="entry name" value="MI"/>
    <property type="match status" value="1"/>
</dbReference>
<dbReference type="Proteomes" id="UP000825729">
    <property type="component" value="Unassembled WGS sequence"/>
</dbReference>
<evidence type="ECO:0000313" key="7">
    <source>
        <dbReference type="EMBL" id="KAG9452088.1"/>
    </source>
</evidence>
<keyword evidence="3" id="KW-0810">Translation regulation</keyword>
<protein>
    <recommendedName>
        <fullName evidence="6">MI domain-containing protein</fullName>
    </recommendedName>
</protein>
<comment type="caution">
    <text evidence="7">The sequence shown here is derived from an EMBL/GenBank/DDBJ whole genome shotgun (WGS) entry which is preliminary data.</text>
</comment>
<feature type="compositionally biased region" description="Basic residues" evidence="5">
    <location>
        <begin position="202"/>
        <end position="212"/>
    </location>
</feature>
<dbReference type="InterPro" id="IPR003890">
    <property type="entry name" value="MIF4G-like_typ-3"/>
</dbReference>
<feature type="compositionally biased region" description="Basic and acidic residues" evidence="5">
    <location>
        <begin position="19"/>
        <end position="43"/>
    </location>
</feature>
<evidence type="ECO:0000313" key="8">
    <source>
        <dbReference type="Proteomes" id="UP000825729"/>
    </source>
</evidence>
<dbReference type="SMART" id="SM00544">
    <property type="entry name" value="MA3"/>
    <property type="match status" value="1"/>
</dbReference>
<evidence type="ECO:0000256" key="4">
    <source>
        <dbReference type="ARBA" id="ARBA00023242"/>
    </source>
</evidence>
<feature type="region of interest" description="Disordered" evidence="5">
    <location>
        <begin position="18"/>
        <end position="125"/>
    </location>
</feature>
<dbReference type="InterPro" id="IPR003891">
    <property type="entry name" value="Initiation_fac_eIF4g_MI"/>
</dbReference>
<dbReference type="GO" id="GO:0042274">
    <property type="term" value="P:ribosomal small subunit biogenesis"/>
    <property type="evidence" value="ECO:0007669"/>
    <property type="project" value="TreeGrafter"/>
</dbReference>
<evidence type="ECO:0000256" key="1">
    <source>
        <dbReference type="ARBA" id="ARBA00004604"/>
    </source>
</evidence>
<dbReference type="SUPFAM" id="SSF48371">
    <property type="entry name" value="ARM repeat"/>
    <property type="match status" value="1"/>
</dbReference>
<feature type="region of interest" description="Disordered" evidence="5">
    <location>
        <begin position="353"/>
        <end position="380"/>
    </location>
</feature>
<dbReference type="FunFam" id="1.25.40.180:FF:000043">
    <property type="entry name" value="MIF4G domain-containing protein / MA3 domain-containing protein"/>
    <property type="match status" value="1"/>
</dbReference>
<evidence type="ECO:0000256" key="2">
    <source>
        <dbReference type="ARBA" id="ARBA00006856"/>
    </source>
</evidence>
<dbReference type="SMART" id="SM00543">
    <property type="entry name" value="MIF4G"/>
    <property type="match status" value="1"/>
</dbReference>
<dbReference type="PANTHER" id="PTHR18034">
    <property type="entry name" value="CELL CYCLE CONTROL PROTEIN CWF22-RELATED"/>
    <property type="match status" value="1"/>
</dbReference>
<dbReference type="EMBL" id="JAINDJ010000003">
    <property type="protein sequence ID" value="KAG9452088.1"/>
    <property type="molecule type" value="Genomic_DNA"/>
</dbReference>
<organism evidence="7 8">
    <name type="scientific">Aristolochia fimbriata</name>
    <name type="common">White veined hardy Dutchman's pipe vine</name>
    <dbReference type="NCBI Taxonomy" id="158543"/>
    <lineage>
        <taxon>Eukaryota</taxon>
        <taxon>Viridiplantae</taxon>
        <taxon>Streptophyta</taxon>
        <taxon>Embryophyta</taxon>
        <taxon>Tracheophyta</taxon>
        <taxon>Spermatophyta</taxon>
        <taxon>Magnoliopsida</taxon>
        <taxon>Magnoliidae</taxon>
        <taxon>Piperales</taxon>
        <taxon>Aristolochiaceae</taxon>
        <taxon>Aristolochia</taxon>
    </lineage>
</organism>
<keyword evidence="8" id="KW-1185">Reference proteome</keyword>
<comment type="subcellular location">
    <subcellularLocation>
        <location evidence="1">Nucleus</location>
        <location evidence="1">Nucleolus</location>
    </subcellularLocation>
</comment>
<feature type="domain" description="MI" evidence="6">
    <location>
        <begin position="678"/>
        <end position="794"/>
    </location>
</feature>
<gene>
    <name evidence="7" type="ORF">H6P81_004992</name>
</gene>
<feature type="region of interest" description="Disordered" evidence="5">
    <location>
        <begin position="192"/>
        <end position="328"/>
    </location>
</feature>
<reference evidence="7 8" key="1">
    <citation type="submission" date="2021-07" db="EMBL/GenBank/DDBJ databases">
        <title>The Aristolochia fimbriata genome: insights into angiosperm evolution, floral development and chemical biosynthesis.</title>
        <authorList>
            <person name="Jiao Y."/>
        </authorList>
    </citation>
    <scope>NUCLEOTIDE SEQUENCE [LARGE SCALE GENOMIC DNA]</scope>
    <source>
        <strain evidence="7">IBCAS-2021</strain>
        <tissue evidence="7">Leaf</tissue>
    </source>
</reference>
<dbReference type="AlphaFoldDB" id="A0AAV7EXQ0"/>
<feature type="compositionally biased region" description="Acidic residues" evidence="5">
    <location>
        <begin position="260"/>
        <end position="305"/>
    </location>
</feature>
<dbReference type="InterPro" id="IPR016024">
    <property type="entry name" value="ARM-type_fold"/>
</dbReference>
<name>A0AAV7EXQ0_ARIFI</name>
<proteinExistence type="inferred from homology"/>
<dbReference type="InterPro" id="IPR050781">
    <property type="entry name" value="CWC22_splicing_factor"/>
</dbReference>
<sequence>MDIGEFGKLSKLTLYKKLSMGEEKSRKEKRKEARLAKQRERHLSWIQHQKFSKEKKVQSFSSSSAPKEPIKLTTDVSDEVRYQNSEKQTQKSKKSDPQSNKKATSPSTVKQKNKNLKRKPKTKFEEYIERETGRSAISGEEDLEMERKLAKKLKVKGGKLRGLDDGLNILFDGVSSMMDSASDDEMFEAITVSGKNKEGQTSKKKQAKKRKASVVSGMEEKVTPDVSEDEEPVNGILSDTSGEESDHELGAEVLAGASEGEGEQEVEDEILTDSSEGEAEQEVEDEILTDPSEGEAEPGVEDESQDDKSLGESEEEKEDELLPVISEGYGGSNLGVEIQADLAEPVAKVTEKKEGTVAPKSDALGKYVPPHLRSRRGSELEEHSQIRRRIRGLLNRLSESKIESITDEISTIFRSVVRSVGCQIVNEEVLASYSGQPRGNEQSAATFAAFIAGMTCLVGIDFSAQLMVSLAQSFEEQYLKEDENCMRNLTLLLSYLCIFGVCSSDLLYDFLFVLSQRMTELDVSTIMTILQCCGMKLRGDDPASMKDFVLNIQNRVNELKSSSESTTDGQPKIKNKRMEFMLETICDIKNNKRRSKEDPVQHTRIKKWLQKLRVQDVVLRGLKWSKLLDPQKKGQWWFSGDISSASNDIEEVANTIDKDAAEAQKLLQIAAAQRMNTDARRAIFCVIMSGEDYIDAFEKILRLDLSGKQDREIMRVLVECCLQEKLFNKYYSALSSKLCSHDKNHKFTLQYCLWDHFKDLESMELRRLMNLARFITEMLASYSLSLAVLKAVDLSDPTLLTPNKIMHFRMLFEFIFEKADSLVWNIFTRIAATPELEPLRTSLEFFIKHYVVSANKCTVGKFKLAKKAMANIEGILM</sequence>
<comment type="similarity">
    <text evidence="2">Belongs to the CWC22 family.</text>
</comment>